<dbReference type="EMBL" id="JBHRUV010000010">
    <property type="protein sequence ID" value="MFC3265070.1"/>
    <property type="molecule type" value="Genomic_DNA"/>
</dbReference>
<dbReference type="InterPro" id="IPR007438">
    <property type="entry name" value="DUF488"/>
</dbReference>
<protein>
    <submittedName>
        <fullName evidence="1">DUF488 family protein</fullName>
    </submittedName>
</protein>
<proteinExistence type="predicted"/>
<name>A0ABV7LBT7_9HYPH</name>
<dbReference type="PIRSF" id="PIRSF024492">
    <property type="entry name" value="UCP024492"/>
    <property type="match status" value="1"/>
</dbReference>
<dbReference type="Pfam" id="PF04343">
    <property type="entry name" value="DUF488"/>
    <property type="match status" value="1"/>
</dbReference>
<reference evidence="2" key="1">
    <citation type="journal article" date="2019" name="Int. J. Syst. Evol. Microbiol.">
        <title>The Global Catalogue of Microorganisms (GCM) 10K type strain sequencing project: providing services to taxonomists for standard genome sequencing and annotation.</title>
        <authorList>
            <consortium name="The Broad Institute Genomics Platform"/>
            <consortium name="The Broad Institute Genome Sequencing Center for Infectious Disease"/>
            <person name="Wu L."/>
            <person name="Ma J."/>
        </authorList>
    </citation>
    <scope>NUCLEOTIDE SEQUENCE [LARGE SCALE GENOMIC DNA]</scope>
    <source>
        <strain evidence="2">CCM 7941</strain>
    </source>
</reference>
<dbReference type="PANTHER" id="PTHR39337:SF1">
    <property type="entry name" value="BLR5642 PROTEIN"/>
    <property type="match status" value="1"/>
</dbReference>
<dbReference type="Proteomes" id="UP001595536">
    <property type="component" value="Unassembled WGS sequence"/>
</dbReference>
<evidence type="ECO:0000313" key="2">
    <source>
        <dbReference type="Proteomes" id="UP001595536"/>
    </source>
</evidence>
<comment type="caution">
    <text evidence="1">The sequence shown here is derived from an EMBL/GenBank/DDBJ whole genome shotgun (WGS) entry which is preliminary data.</text>
</comment>
<dbReference type="RefSeq" id="WP_376830272.1">
    <property type="nucleotide sequence ID" value="NZ_JBHLWR010000006.1"/>
</dbReference>
<dbReference type="PANTHER" id="PTHR39337">
    <property type="entry name" value="BLR5642 PROTEIN"/>
    <property type="match status" value="1"/>
</dbReference>
<sequence length="160" mass="18438">MSTIFTIGYEGTDIDRFIETLQIVGIDVVVDVRAVPLSRKKGFSKKALQEHLGRVGIEYLPMQRLGDPKPGREAAKAGDYNIFRSIYTNYVSQPQQMEAVMELVRFAAQKTICLLCFERDPKMCHRLIVAEQMEAYGCEYFHLYADDPTRYLRHQVRIAK</sequence>
<gene>
    <name evidence="1" type="ORF">ACFOEX_01675</name>
</gene>
<organism evidence="1 2">
    <name type="scientific">Camelimonas abortus</name>
    <dbReference type="NCBI Taxonomy" id="1017184"/>
    <lineage>
        <taxon>Bacteria</taxon>
        <taxon>Pseudomonadati</taxon>
        <taxon>Pseudomonadota</taxon>
        <taxon>Alphaproteobacteria</taxon>
        <taxon>Hyphomicrobiales</taxon>
        <taxon>Chelatococcaceae</taxon>
        <taxon>Camelimonas</taxon>
    </lineage>
</organism>
<accession>A0ABV7LBT7</accession>
<evidence type="ECO:0000313" key="1">
    <source>
        <dbReference type="EMBL" id="MFC3265070.1"/>
    </source>
</evidence>
<dbReference type="InterPro" id="IPR014519">
    <property type="entry name" value="UCP024492"/>
</dbReference>
<keyword evidence="2" id="KW-1185">Reference proteome</keyword>